<reference evidence="2 3" key="1">
    <citation type="journal article" date="2018" name="Mol. Ecol.">
        <title>The obligate alkalophilic soda-lake fungus Sodiomyces alkalinus has shifted to a protein diet.</title>
        <authorList>
            <person name="Grum-Grzhimaylo A.A."/>
            <person name="Falkoski D.L."/>
            <person name="van den Heuvel J."/>
            <person name="Valero-Jimenez C.A."/>
            <person name="Min B."/>
            <person name="Choi I.G."/>
            <person name="Lipzen A."/>
            <person name="Daum C.G."/>
            <person name="Aanen D.K."/>
            <person name="Tsang A."/>
            <person name="Henrissat B."/>
            <person name="Bilanenko E.N."/>
            <person name="de Vries R.P."/>
            <person name="van Kan J.A.L."/>
            <person name="Grigoriev I.V."/>
            <person name="Debets A.J.M."/>
        </authorList>
    </citation>
    <scope>NUCLEOTIDE SEQUENCE [LARGE SCALE GENOMIC DNA]</scope>
    <source>
        <strain evidence="2 3">F11</strain>
    </source>
</reference>
<organism evidence="2 3">
    <name type="scientific">Sodiomyces alkalinus (strain CBS 110278 / VKM F-3762 / F11)</name>
    <name type="common">Alkaliphilic filamentous fungus</name>
    <dbReference type="NCBI Taxonomy" id="1314773"/>
    <lineage>
        <taxon>Eukaryota</taxon>
        <taxon>Fungi</taxon>
        <taxon>Dikarya</taxon>
        <taxon>Ascomycota</taxon>
        <taxon>Pezizomycotina</taxon>
        <taxon>Sordariomycetes</taxon>
        <taxon>Hypocreomycetidae</taxon>
        <taxon>Glomerellales</taxon>
        <taxon>Plectosphaerellaceae</taxon>
        <taxon>Sodiomyces</taxon>
    </lineage>
</organism>
<dbReference type="EMBL" id="ML119062">
    <property type="protein sequence ID" value="ROT34923.1"/>
    <property type="molecule type" value="Genomic_DNA"/>
</dbReference>
<dbReference type="RefSeq" id="XP_028462729.1">
    <property type="nucleotide sequence ID" value="XM_028614572.1"/>
</dbReference>
<gene>
    <name evidence="2" type="ORF">SODALDRAFT_363611</name>
</gene>
<feature type="region of interest" description="Disordered" evidence="1">
    <location>
        <begin position="1"/>
        <end position="22"/>
    </location>
</feature>
<sequence>MAGDFPHRSPQQHRAFLGPSHGYNPVTASPIRRLRAWVHRRMVHGRQQECNGTSRENNSRVRLQFVRPAVVFVRSECTTWRLTTSHTDWNMRVPATTEQTAIMITDRILRSTIKVDLYLGPSELQIRLSPERGWPRLQVADKRGGWKRCAARYQIRITAEATIEV</sequence>
<proteinExistence type="predicted"/>
<protein>
    <submittedName>
        <fullName evidence="2">Uncharacterized protein</fullName>
    </submittedName>
</protein>
<dbReference type="Proteomes" id="UP000272025">
    <property type="component" value="Unassembled WGS sequence"/>
</dbReference>
<dbReference type="GeneID" id="39583050"/>
<evidence type="ECO:0000313" key="2">
    <source>
        <dbReference type="EMBL" id="ROT34923.1"/>
    </source>
</evidence>
<accession>A0A3N2PK89</accession>
<dbReference type="AlphaFoldDB" id="A0A3N2PK89"/>
<evidence type="ECO:0000256" key="1">
    <source>
        <dbReference type="SAM" id="MobiDB-lite"/>
    </source>
</evidence>
<evidence type="ECO:0000313" key="3">
    <source>
        <dbReference type="Proteomes" id="UP000272025"/>
    </source>
</evidence>
<keyword evidence="3" id="KW-1185">Reference proteome</keyword>
<name>A0A3N2PK89_SODAK</name>